<organism evidence="2 3">
    <name type="scientific">Methylobacterium persicinum</name>
    <dbReference type="NCBI Taxonomy" id="374426"/>
    <lineage>
        <taxon>Bacteria</taxon>
        <taxon>Pseudomonadati</taxon>
        <taxon>Pseudomonadota</taxon>
        <taxon>Alphaproteobacteria</taxon>
        <taxon>Hyphomicrobiales</taxon>
        <taxon>Methylobacteriaceae</taxon>
        <taxon>Methylobacterium</taxon>
    </lineage>
</organism>
<proteinExistence type="predicted"/>
<evidence type="ECO:0000256" key="1">
    <source>
        <dbReference type="SAM" id="Phobius"/>
    </source>
</evidence>
<feature type="transmembrane region" description="Helical" evidence="1">
    <location>
        <begin position="33"/>
        <end position="50"/>
    </location>
</feature>
<name>A0ABU0HUP6_9HYPH</name>
<dbReference type="RefSeq" id="WP_238248716.1">
    <property type="nucleotide sequence ID" value="NZ_BPQX01000021.1"/>
</dbReference>
<feature type="transmembrane region" description="Helical" evidence="1">
    <location>
        <begin position="5"/>
        <end position="21"/>
    </location>
</feature>
<reference evidence="2 3" key="1">
    <citation type="submission" date="2023-07" db="EMBL/GenBank/DDBJ databases">
        <title>Genomic Encyclopedia of Type Strains, Phase IV (KMG-IV): sequencing the most valuable type-strain genomes for metagenomic binning, comparative biology and taxonomic classification.</title>
        <authorList>
            <person name="Goeker M."/>
        </authorList>
    </citation>
    <scope>NUCLEOTIDE SEQUENCE [LARGE SCALE GENOMIC DNA]</scope>
    <source>
        <strain evidence="2 3">DSM 19562</strain>
    </source>
</reference>
<protein>
    <submittedName>
        <fullName evidence="2">Uncharacterized protein</fullName>
    </submittedName>
</protein>
<evidence type="ECO:0000313" key="2">
    <source>
        <dbReference type="EMBL" id="MDQ0445226.1"/>
    </source>
</evidence>
<comment type="caution">
    <text evidence="2">The sequence shown here is derived from an EMBL/GenBank/DDBJ whole genome shotgun (WGS) entry which is preliminary data.</text>
</comment>
<accession>A0ABU0HUP6</accession>
<keyword evidence="3" id="KW-1185">Reference proteome</keyword>
<keyword evidence="1" id="KW-1133">Transmembrane helix</keyword>
<keyword evidence="1" id="KW-0472">Membrane</keyword>
<sequence length="61" mass="6733">MARAAYVAFCIAGMVGFALLVKWAMTSVSENEAAAYGAGFMSALVLYWLAQRIEQRQRDRA</sequence>
<dbReference type="Proteomes" id="UP001236369">
    <property type="component" value="Unassembled WGS sequence"/>
</dbReference>
<keyword evidence="1" id="KW-0812">Transmembrane</keyword>
<evidence type="ECO:0000313" key="3">
    <source>
        <dbReference type="Proteomes" id="UP001236369"/>
    </source>
</evidence>
<dbReference type="EMBL" id="JAUSVV010000023">
    <property type="protein sequence ID" value="MDQ0445226.1"/>
    <property type="molecule type" value="Genomic_DNA"/>
</dbReference>
<gene>
    <name evidence="2" type="ORF">QO016_004753</name>
</gene>